<dbReference type="Gene3D" id="1.10.3300.10">
    <property type="entry name" value="Jann2411-like domain"/>
    <property type="match status" value="1"/>
</dbReference>
<dbReference type="InterPro" id="IPR023286">
    <property type="entry name" value="ABATE_dom_sf"/>
</dbReference>
<accession>A0A6G9GWH3</accession>
<dbReference type="Pfam" id="PF11706">
    <property type="entry name" value="zf-CGNR"/>
    <property type="match status" value="1"/>
</dbReference>
<protein>
    <submittedName>
        <fullName evidence="2">CGNR zinc finger domain-containing protein</fullName>
    </submittedName>
</protein>
<dbReference type="InterPro" id="IPR010852">
    <property type="entry name" value="ABATE"/>
</dbReference>
<dbReference type="PANTHER" id="PTHR35525">
    <property type="entry name" value="BLL6575 PROTEIN"/>
    <property type="match status" value="1"/>
</dbReference>
<gene>
    <name evidence="2" type="ORF">HA039_09705</name>
</gene>
<dbReference type="AlphaFoldDB" id="A0A6G9GWH3"/>
<proteinExistence type="predicted"/>
<organism evidence="2 3">
    <name type="scientific">Streptomyces liangshanensis</name>
    <dbReference type="NCBI Taxonomy" id="2717324"/>
    <lineage>
        <taxon>Bacteria</taxon>
        <taxon>Bacillati</taxon>
        <taxon>Actinomycetota</taxon>
        <taxon>Actinomycetes</taxon>
        <taxon>Kitasatosporales</taxon>
        <taxon>Streptomycetaceae</taxon>
        <taxon>Streptomyces</taxon>
    </lineage>
</organism>
<feature type="domain" description="Zinc finger CGNR" evidence="1">
    <location>
        <begin position="141"/>
        <end position="184"/>
    </location>
</feature>
<dbReference type="Proteomes" id="UP000501179">
    <property type="component" value="Chromosome"/>
</dbReference>
<dbReference type="RefSeq" id="WP_167026755.1">
    <property type="nucleotide sequence ID" value="NZ_CP050177.1"/>
</dbReference>
<reference evidence="2 3" key="1">
    <citation type="submission" date="2020-03" db="EMBL/GenBank/DDBJ databases">
        <title>A novel species.</title>
        <authorList>
            <person name="Gao J."/>
        </authorList>
    </citation>
    <scope>NUCLEOTIDE SEQUENCE [LARGE SCALE GENOMIC DNA]</scope>
    <source>
        <strain evidence="2 3">QMT-12</strain>
    </source>
</reference>
<dbReference type="PANTHER" id="PTHR35525:SF3">
    <property type="entry name" value="BLL6575 PROTEIN"/>
    <property type="match status" value="1"/>
</dbReference>
<evidence type="ECO:0000313" key="3">
    <source>
        <dbReference type="Proteomes" id="UP000501179"/>
    </source>
</evidence>
<evidence type="ECO:0000313" key="2">
    <source>
        <dbReference type="EMBL" id="QIQ02554.1"/>
    </source>
</evidence>
<evidence type="ECO:0000259" key="1">
    <source>
        <dbReference type="Pfam" id="PF11706"/>
    </source>
</evidence>
<keyword evidence="3" id="KW-1185">Reference proteome</keyword>
<dbReference type="KEGG" id="slia:HA039_09705"/>
<dbReference type="EMBL" id="CP050177">
    <property type="protein sequence ID" value="QIQ02554.1"/>
    <property type="molecule type" value="Genomic_DNA"/>
</dbReference>
<name>A0A6G9GWH3_9ACTN</name>
<sequence length="194" mass="20746">MAGEEAAAKARGRVPDTARSVVELLNSRPYAPLALPDRLDEGDTARRILEPFGLPGGVTPSPGQLDLVRTVRADLMAIVTAVDAESAERGWQDLTTHSAEVTLRRTFSVNGTRLTRVSGDPLVCGIATTVAGLVGDGSWSRIRVCGSDRCSAVFYDNTRSRTQRWHSYDSCGNRANVAAHRARRSAPGAASDGR</sequence>
<dbReference type="InterPro" id="IPR021005">
    <property type="entry name" value="Znf_CGNR"/>
</dbReference>
<dbReference type="SUPFAM" id="SSF160904">
    <property type="entry name" value="Jann2411-like"/>
    <property type="match status" value="1"/>
</dbReference>